<dbReference type="GeneID" id="67209658"/>
<keyword evidence="2" id="KW-1185">Reference proteome</keyword>
<comment type="caution">
    <text evidence="1">The sequence shown here is derived from an EMBL/GenBank/DDBJ whole genome shotgun (WGS) entry which is preliminary data.</text>
</comment>
<organism evidence="1 2">
    <name type="scientific">Halobaculum roseum</name>
    <dbReference type="NCBI Taxonomy" id="2175149"/>
    <lineage>
        <taxon>Archaea</taxon>
        <taxon>Methanobacteriati</taxon>
        <taxon>Methanobacteriota</taxon>
        <taxon>Stenosarchaea group</taxon>
        <taxon>Halobacteria</taxon>
        <taxon>Halobacteriales</taxon>
        <taxon>Haloferacaceae</taxon>
        <taxon>Halobaculum</taxon>
    </lineage>
</organism>
<proteinExistence type="predicted"/>
<evidence type="ECO:0000313" key="1">
    <source>
        <dbReference type="EMBL" id="MFB9823397.1"/>
    </source>
</evidence>
<dbReference type="EMBL" id="JBHMAJ010000003">
    <property type="protein sequence ID" value="MFB9823397.1"/>
    <property type="molecule type" value="Genomic_DNA"/>
</dbReference>
<evidence type="ECO:0008006" key="3">
    <source>
        <dbReference type="Google" id="ProtNLM"/>
    </source>
</evidence>
<dbReference type="RefSeq" id="WP_222922385.1">
    <property type="nucleotide sequence ID" value="NZ_CP082286.1"/>
</dbReference>
<protein>
    <recommendedName>
        <fullName evidence="3">Acyl-CoA carboxylase subunit epsilon</fullName>
    </recommendedName>
</protein>
<reference evidence="1" key="1">
    <citation type="submission" date="2024-09" db="EMBL/GenBank/DDBJ databases">
        <authorList>
            <person name="Sun Q."/>
        </authorList>
    </citation>
    <scope>NUCLEOTIDE SEQUENCE [LARGE SCALE GENOMIC DNA]</scope>
    <source>
        <strain evidence="1">JCM 31273</strain>
    </source>
</reference>
<evidence type="ECO:0000313" key="2">
    <source>
        <dbReference type="Proteomes" id="UP001589595"/>
    </source>
</evidence>
<dbReference type="AlphaFoldDB" id="A0ABD5MNA1"/>
<accession>A0ABD5MNA1</accession>
<gene>
    <name evidence="1" type="ORF">ACFFOL_04240</name>
</gene>
<sequence length="67" mass="7337">MSEEHTAGERDPNRPFEAVQNAAVEHALTVGESRDALALVGALETGPRATLRPRFGTRSAWGRLRPR</sequence>
<dbReference type="Proteomes" id="UP001589595">
    <property type="component" value="Unassembled WGS sequence"/>
</dbReference>
<name>A0ABD5MNA1_9EURY</name>